<name>A0AAP0D400_9ASTR</name>
<evidence type="ECO:0000313" key="2">
    <source>
        <dbReference type="EMBL" id="KAK9064389.1"/>
    </source>
</evidence>
<dbReference type="AlphaFoldDB" id="A0AAP0D400"/>
<accession>A0AAP0D400</accession>
<protein>
    <submittedName>
        <fullName evidence="2">Uncharacterized protein</fullName>
    </submittedName>
</protein>
<proteinExistence type="predicted"/>
<reference evidence="2 3" key="1">
    <citation type="submission" date="2024-04" db="EMBL/GenBank/DDBJ databases">
        <title>The reference genome of an endangered Asteraceae, Deinandra increscens subsp. villosa, native to the Central Coast of California.</title>
        <authorList>
            <person name="Guilliams M."/>
            <person name="Hasenstab-Lehman K."/>
            <person name="Meyer R."/>
            <person name="Mcevoy S."/>
        </authorList>
    </citation>
    <scope>NUCLEOTIDE SEQUENCE [LARGE SCALE GENOMIC DNA]</scope>
    <source>
        <tissue evidence="2">Leaf</tissue>
    </source>
</reference>
<feature type="region of interest" description="Disordered" evidence="1">
    <location>
        <begin position="94"/>
        <end position="120"/>
    </location>
</feature>
<dbReference type="EMBL" id="JBCNJP010000017">
    <property type="protein sequence ID" value="KAK9064389.1"/>
    <property type="molecule type" value="Genomic_DNA"/>
</dbReference>
<dbReference type="PANTHER" id="PTHR37728:SF1">
    <property type="entry name" value="OS06G0132300 PROTEIN"/>
    <property type="match status" value="1"/>
</dbReference>
<evidence type="ECO:0000256" key="1">
    <source>
        <dbReference type="SAM" id="MobiDB-lite"/>
    </source>
</evidence>
<keyword evidence="3" id="KW-1185">Reference proteome</keyword>
<dbReference type="PANTHER" id="PTHR37728">
    <property type="entry name" value="BNAA04G26730D PROTEIN"/>
    <property type="match status" value="1"/>
</dbReference>
<gene>
    <name evidence="2" type="ORF">SSX86_015771</name>
</gene>
<dbReference type="Proteomes" id="UP001408789">
    <property type="component" value="Unassembled WGS sequence"/>
</dbReference>
<sequence>MWANTTLSYRLWPPATATVSAANNHRAPFTVSAKHTRPRKNIQYDYDDEETENDRELETLKQQREIGDPDVYSSNSEKISGSAVLLALQKASAQKTSKKIKEKKSKNVKEDEGNRRKQGDLVDDFVDVKPLCIKSDWKDRLDELETQLHQLIHHS</sequence>
<comment type="caution">
    <text evidence="2">The sequence shown here is derived from an EMBL/GenBank/DDBJ whole genome shotgun (WGS) entry which is preliminary data.</text>
</comment>
<evidence type="ECO:0000313" key="3">
    <source>
        <dbReference type="Proteomes" id="UP001408789"/>
    </source>
</evidence>
<organism evidence="2 3">
    <name type="scientific">Deinandra increscens subsp. villosa</name>
    <dbReference type="NCBI Taxonomy" id="3103831"/>
    <lineage>
        <taxon>Eukaryota</taxon>
        <taxon>Viridiplantae</taxon>
        <taxon>Streptophyta</taxon>
        <taxon>Embryophyta</taxon>
        <taxon>Tracheophyta</taxon>
        <taxon>Spermatophyta</taxon>
        <taxon>Magnoliopsida</taxon>
        <taxon>eudicotyledons</taxon>
        <taxon>Gunneridae</taxon>
        <taxon>Pentapetalae</taxon>
        <taxon>asterids</taxon>
        <taxon>campanulids</taxon>
        <taxon>Asterales</taxon>
        <taxon>Asteraceae</taxon>
        <taxon>Asteroideae</taxon>
        <taxon>Heliantheae alliance</taxon>
        <taxon>Madieae</taxon>
        <taxon>Madiinae</taxon>
        <taxon>Deinandra</taxon>
    </lineage>
</organism>
<feature type="compositionally biased region" description="Basic and acidic residues" evidence="1">
    <location>
        <begin position="105"/>
        <end position="120"/>
    </location>
</feature>